<sequence>MLSIHEKLQTLARQARTEDVFDKSTGCNELYLHMVSLLEQPDHALTATERTLTTDILRYLIQDVEMSLRMAVAERLAGDPKAPVDLILMLANDRIEVARSVLTFSAVLDDEHLIDIIRTKAAAHQLCVAARRNLSPRVSSALVGTGERTVIRTLLHNMTAKLTPSDYQEILIHAQQDASLHAPLVQRSDIPKACLNRLYLLLSLDLKELINTKFSLPQVSLDIALDDAVESLLDDDQPEGQPERSTAACLIEKLHRGGQLSPAFLLKSLNQNQYDLFEHAFARLLNIPVSIFRSIQKTRELDGLIVACRAVGIDRSVLLTLYGLVRRAQGLSPEISAQERELAYAIYEKMDKRKAEITIHCWAADASRSPIF</sequence>
<dbReference type="Proteomes" id="UP001141619">
    <property type="component" value="Unassembled WGS sequence"/>
</dbReference>
<keyword evidence="2" id="KW-1185">Reference proteome</keyword>
<gene>
    <name evidence="1" type="ORF">NYP16_08835</name>
</gene>
<dbReference type="Pfam" id="PF10098">
    <property type="entry name" value="DUF2336"/>
    <property type="match status" value="1"/>
</dbReference>
<accession>A0A9X3TYD6</accession>
<reference evidence="1" key="1">
    <citation type="submission" date="2022-08" db="EMBL/GenBank/DDBJ databases">
        <authorList>
            <person name="Vandamme P."/>
            <person name="Hettiarachchi A."/>
            <person name="Peeters C."/>
            <person name="Cnockaert M."/>
            <person name="Carlier A."/>
        </authorList>
    </citation>
    <scope>NUCLEOTIDE SEQUENCE</scope>
    <source>
        <strain evidence="1">LMG 31809</strain>
    </source>
</reference>
<dbReference type="InterPro" id="IPR019285">
    <property type="entry name" value="DUF2336"/>
</dbReference>
<organism evidence="1 2">
    <name type="scientific">Govanella unica</name>
    <dbReference type="NCBI Taxonomy" id="2975056"/>
    <lineage>
        <taxon>Bacteria</taxon>
        <taxon>Pseudomonadati</taxon>
        <taxon>Pseudomonadota</taxon>
        <taxon>Alphaproteobacteria</taxon>
        <taxon>Emcibacterales</taxon>
        <taxon>Govanellaceae</taxon>
        <taxon>Govanella</taxon>
    </lineage>
</organism>
<evidence type="ECO:0000313" key="1">
    <source>
        <dbReference type="EMBL" id="MDA5194053.1"/>
    </source>
</evidence>
<dbReference type="AlphaFoldDB" id="A0A9X3TYD6"/>
<name>A0A9X3TYD6_9PROT</name>
<dbReference type="EMBL" id="JANWOI010000003">
    <property type="protein sequence ID" value="MDA5194053.1"/>
    <property type="molecule type" value="Genomic_DNA"/>
</dbReference>
<reference evidence="1" key="2">
    <citation type="journal article" date="2023" name="Syst. Appl. Microbiol.">
        <title>Govania unica gen. nov., sp. nov., a rare biosphere bacterium that represents a novel family in the class Alphaproteobacteria.</title>
        <authorList>
            <person name="Vandamme P."/>
            <person name="Peeters C."/>
            <person name="Hettiarachchi A."/>
            <person name="Cnockaert M."/>
            <person name="Carlier A."/>
        </authorList>
    </citation>
    <scope>NUCLEOTIDE SEQUENCE</scope>
    <source>
        <strain evidence="1">LMG 31809</strain>
    </source>
</reference>
<dbReference type="RefSeq" id="WP_274943759.1">
    <property type="nucleotide sequence ID" value="NZ_JANWOI010000003.1"/>
</dbReference>
<comment type="caution">
    <text evidence="1">The sequence shown here is derived from an EMBL/GenBank/DDBJ whole genome shotgun (WGS) entry which is preliminary data.</text>
</comment>
<proteinExistence type="predicted"/>
<protein>
    <submittedName>
        <fullName evidence="1">DUF2336 domain-containing protein</fullName>
    </submittedName>
</protein>
<evidence type="ECO:0000313" key="2">
    <source>
        <dbReference type="Proteomes" id="UP001141619"/>
    </source>
</evidence>